<feature type="compositionally biased region" description="Acidic residues" evidence="1">
    <location>
        <begin position="23"/>
        <end position="44"/>
    </location>
</feature>
<gene>
    <name evidence="2" type="ORF">NDU88_003941</name>
</gene>
<proteinExistence type="predicted"/>
<name>A0AAV7REC7_PLEWA</name>
<sequence>MVLSIRNKRTRMAPPYHEKMDQLEENQEAYEKDEEDLDGEEEENEESITLALLAVFSWLRFQPCVDQTLAVQEPVEV</sequence>
<accession>A0AAV7REC7</accession>
<evidence type="ECO:0000313" key="2">
    <source>
        <dbReference type="EMBL" id="KAJ1151154.1"/>
    </source>
</evidence>
<comment type="caution">
    <text evidence="2">The sequence shown here is derived from an EMBL/GenBank/DDBJ whole genome shotgun (WGS) entry which is preliminary data.</text>
</comment>
<dbReference type="Proteomes" id="UP001066276">
    <property type="component" value="Chromosome 5"/>
</dbReference>
<organism evidence="2 3">
    <name type="scientific">Pleurodeles waltl</name>
    <name type="common">Iberian ribbed newt</name>
    <dbReference type="NCBI Taxonomy" id="8319"/>
    <lineage>
        <taxon>Eukaryota</taxon>
        <taxon>Metazoa</taxon>
        <taxon>Chordata</taxon>
        <taxon>Craniata</taxon>
        <taxon>Vertebrata</taxon>
        <taxon>Euteleostomi</taxon>
        <taxon>Amphibia</taxon>
        <taxon>Batrachia</taxon>
        <taxon>Caudata</taxon>
        <taxon>Salamandroidea</taxon>
        <taxon>Salamandridae</taxon>
        <taxon>Pleurodelinae</taxon>
        <taxon>Pleurodeles</taxon>
    </lineage>
</organism>
<feature type="compositionally biased region" description="Basic residues" evidence="1">
    <location>
        <begin position="1"/>
        <end position="11"/>
    </location>
</feature>
<dbReference type="AlphaFoldDB" id="A0AAV7REC7"/>
<evidence type="ECO:0000313" key="3">
    <source>
        <dbReference type="Proteomes" id="UP001066276"/>
    </source>
</evidence>
<feature type="region of interest" description="Disordered" evidence="1">
    <location>
        <begin position="1"/>
        <end position="44"/>
    </location>
</feature>
<keyword evidence="3" id="KW-1185">Reference proteome</keyword>
<protein>
    <submittedName>
        <fullName evidence="2">Uncharacterized protein</fullName>
    </submittedName>
</protein>
<reference evidence="2" key="1">
    <citation type="journal article" date="2022" name="bioRxiv">
        <title>Sequencing and chromosome-scale assembly of the giantPleurodeles waltlgenome.</title>
        <authorList>
            <person name="Brown T."/>
            <person name="Elewa A."/>
            <person name="Iarovenko S."/>
            <person name="Subramanian E."/>
            <person name="Araus A.J."/>
            <person name="Petzold A."/>
            <person name="Susuki M."/>
            <person name="Suzuki K.-i.T."/>
            <person name="Hayashi T."/>
            <person name="Toyoda A."/>
            <person name="Oliveira C."/>
            <person name="Osipova E."/>
            <person name="Leigh N.D."/>
            <person name="Simon A."/>
            <person name="Yun M.H."/>
        </authorList>
    </citation>
    <scope>NUCLEOTIDE SEQUENCE</scope>
    <source>
        <strain evidence="2">20211129_DDA</strain>
        <tissue evidence="2">Liver</tissue>
    </source>
</reference>
<dbReference type="EMBL" id="JANPWB010000009">
    <property type="protein sequence ID" value="KAJ1151154.1"/>
    <property type="molecule type" value="Genomic_DNA"/>
</dbReference>
<evidence type="ECO:0000256" key="1">
    <source>
        <dbReference type="SAM" id="MobiDB-lite"/>
    </source>
</evidence>